<dbReference type="EMBL" id="KV004615">
    <property type="protein sequence ID" value="KZV35369.1"/>
    <property type="molecule type" value="Genomic_DNA"/>
</dbReference>
<feature type="region of interest" description="Disordered" evidence="1">
    <location>
        <begin position="37"/>
        <end position="59"/>
    </location>
</feature>
<reference evidence="2 3" key="1">
    <citation type="journal article" date="2015" name="Proc. Natl. Acad. Sci. U.S.A.">
        <title>The resurrection genome of Boea hygrometrica: A blueprint for survival of dehydration.</title>
        <authorList>
            <person name="Xiao L."/>
            <person name="Yang G."/>
            <person name="Zhang L."/>
            <person name="Yang X."/>
            <person name="Zhao S."/>
            <person name="Ji Z."/>
            <person name="Zhou Q."/>
            <person name="Hu M."/>
            <person name="Wang Y."/>
            <person name="Chen M."/>
            <person name="Xu Y."/>
            <person name="Jin H."/>
            <person name="Xiao X."/>
            <person name="Hu G."/>
            <person name="Bao F."/>
            <person name="Hu Y."/>
            <person name="Wan P."/>
            <person name="Li L."/>
            <person name="Deng X."/>
            <person name="Kuang T."/>
            <person name="Xiang C."/>
            <person name="Zhu J.K."/>
            <person name="Oliver M.J."/>
            <person name="He Y."/>
        </authorList>
    </citation>
    <scope>NUCLEOTIDE SEQUENCE [LARGE SCALE GENOMIC DNA]</scope>
    <source>
        <strain evidence="3">cv. XS01</strain>
    </source>
</reference>
<organism evidence="2 3">
    <name type="scientific">Dorcoceras hygrometricum</name>
    <dbReference type="NCBI Taxonomy" id="472368"/>
    <lineage>
        <taxon>Eukaryota</taxon>
        <taxon>Viridiplantae</taxon>
        <taxon>Streptophyta</taxon>
        <taxon>Embryophyta</taxon>
        <taxon>Tracheophyta</taxon>
        <taxon>Spermatophyta</taxon>
        <taxon>Magnoliopsida</taxon>
        <taxon>eudicotyledons</taxon>
        <taxon>Gunneridae</taxon>
        <taxon>Pentapetalae</taxon>
        <taxon>asterids</taxon>
        <taxon>lamiids</taxon>
        <taxon>Lamiales</taxon>
        <taxon>Gesneriaceae</taxon>
        <taxon>Didymocarpoideae</taxon>
        <taxon>Trichosporeae</taxon>
        <taxon>Loxocarpinae</taxon>
        <taxon>Dorcoceras</taxon>
    </lineage>
</organism>
<feature type="compositionally biased region" description="Basic and acidic residues" evidence="1">
    <location>
        <begin position="48"/>
        <end position="59"/>
    </location>
</feature>
<name>A0A2Z7BLJ9_9LAMI</name>
<accession>A0A2Z7BLJ9</accession>
<evidence type="ECO:0000313" key="2">
    <source>
        <dbReference type="EMBL" id="KZV35369.1"/>
    </source>
</evidence>
<sequence>MRATCARGWRCCTRQRCTGRAGRCSVRAWGARTMLDKVQKSEQMSPRARAERFSEVANK</sequence>
<dbReference type="Proteomes" id="UP000250235">
    <property type="component" value="Unassembled WGS sequence"/>
</dbReference>
<evidence type="ECO:0000313" key="3">
    <source>
        <dbReference type="Proteomes" id="UP000250235"/>
    </source>
</evidence>
<proteinExistence type="predicted"/>
<gene>
    <name evidence="2" type="ORF">F511_38670</name>
</gene>
<protein>
    <submittedName>
        <fullName evidence="2">Uncharacterized protein</fullName>
    </submittedName>
</protein>
<evidence type="ECO:0000256" key="1">
    <source>
        <dbReference type="SAM" id="MobiDB-lite"/>
    </source>
</evidence>
<keyword evidence="3" id="KW-1185">Reference proteome</keyword>
<dbReference type="AlphaFoldDB" id="A0A2Z7BLJ9"/>